<feature type="compositionally biased region" description="Basic and acidic residues" evidence="1">
    <location>
        <begin position="86"/>
        <end position="96"/>
    </location>
</feature>
<evidence type="ECO:0000256" key="1">
    <source>
        <dbReference type="SAM" id="MobiDB-lite"/>
    </source>
</evidence>
<organism evidence="3 4">
    <name type="scientific">Paenibacillus solanacearum</name>
    <dbReference type="NCBI Taxonomy" id="2048548"/>
    <lineage>
        <taxon>Bacteria</taxon>
        <taxon>Bacillati</taxon>
        <taxon>Bacillota</taxon>
        <taxon>Bacilli</taxon>
        <taxon>Bacillales</taxon>
        <taxon>Paenibacillaceae</taxon>
        <taxon>Paenibacillus</taxon>
    </lineage>
</organism>
<reference evidence="3" key="1">
    <citation type="submission" date="2021-06" db="EMBL/GenBank/DDBJ databases">
        <authorList>
            <person name="Criscuolo A."/>
        </authorList>
    </citation>
    <scope>NUCLEOTIDE SEQUENCE</scope>
    <source>
        <strain evidence="3">CIP111600</strain>
    </source>
</reference>
<keyword evidence="4" id="KW-1185">Reference proteome</keyword>
<comment type="caution">
    <text evidence="3">The sequence shown here is derived from an EMBL/GenBank/DDBJ whole genome shotgun (WGS) entry which is preliminary data.</text>
</comment>
<accession>A0A916NIS7</accession>
<dbReference type="PROSITE" id="PS51257">
    <property type="entry name" value="PROKAR_LIPOPROTEIN"/>
    <property type="match status" value="1"/>
</dbReference>
<feature type="signal peptide" evidence="2">
    <location>
        <begin position="1"/>
        <end position="21"/>
    </location>
</feature>
<gene>
    <name evidence="3" type="ORF">PAESOLCIP111_02639</name>
</gene>
<dbReference type="EMBL" id="CAJVAS010000010">
    <property type="protein sequence ID" value="CAG7624588.1"/>
    <property type="molecule type" value="Genomic_DNA"/>
</dbReference>
<sequence length="238" mass="25826">MNRKRTSIGYMSALVTMTLLAAGCQNHKPAPVQPVAVQKQEPSGSLPSAPEQDQEKLAEAAMPPQAPADPPSDSESKVALVSSEQPKPEEPQRGESKPNTSTKPQIEIKTPYTQEKPTLLGISLKTSTEEMTEKLGKPKNTFMMEDDADPITVYDYTDFLAGFNQKNQLQFIDIRSESIDPGLNGLKLGDPVADVSKALGKPDSNTSLVMTYKSPGAILKLDIDPKSQKVNSIKLFAE</sequence>
<evidence type="ECO:0000313" key="4">
    <source>
        <dbReference type="Proteomes" id="UP000693672"/>
    </source>
</evidence>
<evidence type="ECO:0000313" key="3">
    <source>
        <dbReference type="EMBL" id="CAG7624588.1"/>
    </source>
</evidence>
<dbReference type="AlphaFoldDB" id="A0A916NIS7"/>
<feature type="region of interest" description="Disordered" evidence="1">
    <location>
        <begin position="31"/>
        <end position="113"/>
    </location>
</feature>
<keyword evidence="2" id="KW-0732">Signal</keyword>
<protein>
    <recommendedName>
        <fullName evidence="5">DUF4309 domain-containing protein</fullName>
    </recommendedName>
</protein>
<dbReference type="Proteomes" id="UP000693672">
    <property type="component" value="Unassembled WGS sequence"/>
</dbReference>
<feature type="chain" id="PRO_5036838413" description="DUF4309 domain-containing protein" evidence="2">
    <location>
        <begin position="22"/>
        <end position="238"/>
    </location>
</feature>
<evidence type="ECO:0000256" key="2">
    <source>
        <dbReference type="SAM" id="SignalP"/>
    </source>
</evidence>
<evidence type="ECO:0008006" key="5">
    <source>
        <dbReference type="Google" id="ProtNLM"/>
    </source>
</evidence>
<dbReference type="RefSeq" id="WP_218092422.1">
    <property type="nucleotide sequence ID" value="NZ_CAJVAS010000010.1"/>
</dbReference>
<proteinExistence type="predicted"/>
<name>A0A916NIS7_9BACL</name>